<sequence>MSTNKDITAQMEELADKMHELAEQGPTMSTKTLRTLSLCTQKTLVNAKQHSAESMKDLLLAEEQYEVNQHKRAEELRELKEARQAEMIAHKKAKEEAEEASNERYDQGVAKLIEAGRKEALAVAAAARTAEACKENARAIAASQGFDEEFWANNNPGRATVTATSPKVRTAAEVVSGVPQSTEVTTEELVEKERLAQHAADLRELERCGRPKVVKQTAFFVPETKRFKELKEIEEEEAVRAFGEPGEHITFKEMAIIALKQNNPTLFNEKFALVRRKLVAVLPADMTLYNMSRINSETMELVVPAMYYAQMCMYLRRLGQIVTTPKPCYLTGHSDRTMEPTPLSTINRWKKEAKDAKSMEGRTWYEEAIAAHEETLRAAAKARQYIPLAERQRLASQENTDRQTDAEGFEMQNKRAQSARSSNFTDGASDRQQAMKTQNKYMVLDMDTTED</sequence>
<keyword evidence="4" id="KW-1185">Reference proteome</keyword>
<evidence type="ECO:0000256" key="2">
    <source>
        <dbReference type="SAM" id="MobiDB-lite"/>
    </source>
</evidence>
<feature type="coiled-coil region" evidence="1">
    <location>
        <begin position="76"/>
        <end position="103"/>
    </location>
</feature>
<evidence type="ECO:0000313" key="3">
    <source>
        <dbReference type="EMBL" id="KAJ2680690.1"/>
    </source>
</evidence>
<name>A0A9W8GCE3_9FUNG</name>
<reference evidence="3" key="1">
    <citation type="submission" date="2022-07" db="EMBL/GenBank/DDBJ databases">
        <title>Phylogenomic reconstructions and comparative analyses of Kickxellomycotina fungi.</title>
        <authorList>
            <person name="Reynolds N.K."/>
            <person name="Stajich J.E."/>
            <person name="Barry K."/>
            <person name="Grigoriev I.V."/>
            <person name="Crous P."/>
            <person name="Smith M.E."/>
        </authorList>
    </citation>
    <scope>NUCLEOTIDE SEQUENCE</scope>
    <source>
        <strain evidence="3">CBS 109367</strain>
    </source>
</reference>
<proteinExistence type="predicted"/>
<organism evidence="3 4">
    <name type="scientific">Coemansia spiralis</name>
    <dbReference type="NCBI Taxonomy" id="417178"/>
    <lineage>
        <taxon>Eukaryota</taxon>
        <taxon>Fungi</taxon>
        <taxon>Fungi incertae sedis</taxon>
        <taxon>Zoopagomycota</taxon>
        <taxon>Kickxellomycotina</taxon>
        <taxon>Kickxellomycetes</taxon>
        <taxon>Kickxellales</taxon>
        <taxon>Kickxellaceae</taxon>
        <taxon>Coemansia</taxon>
    </lineage>
</organism>
<feature type="non-terminal residue" evidence="3">
    <location>
        <position position="451"/>
    </location>
</feature>
<evidence type="ECO:0000313" key="4">
    <source>
        <dbReference type="Proteomes" id="UP001151516"/>
    </source>
</evidence>
<feature type="compositionally biased region" description="Polar residues" evidence="2">
    <location>
        <begin position="414"/>
        <end position="440"/>
    </location>
</feature>
<dbReference type="AlphaFoldDB" id="A0A9W8GCE3"/>
<feature type="region of interest" description="Disordered" evidence="2">
    <location>
        <begin position="392"/>
        <end position="451"/>
    </location>
</feature>
<keyword evidence="1" id="KW-0175">Coiled coil</keyword>
<protein>
    <submittedName>
        <fullName evidence="3">Uncharacterized protein</fullName>
    </submittedName>
</protein>
<comment type="caution">
    <text evidence="3">The sequence shown here is derived from an EMBL/GenBank/DDBJ whole genome shotgun (WGS) entry which is preliminary data.</text>
</comment>
<dbReference type="OrthoDB" id="5587941at2759"/>
<accession>A0A9W8GCE3</accession>
<dbReference type="Proteomes" id="UP001151516">
    <property type="component" value="Unassembled WGS sequence"/>
</dbReference>
<gene>
    <name evidence="3" type="ORF">IWW39_006413</name>
</gene>
<evidence type="ECO:0000256" key="1">
    <source>
        <dbReference type="SAM" id="Coils"/>
    </source>
</evidence>
<dbReference type="EMBL" id="JANBTX010000738">
    <property type="protein sequence ID" value="KAJ2680690.1"/>
    <property type="molecule type" value="Genomic_DNA"/>
</dbReference>